<sequence length="223" mass="24346">MFQPETPSPKHATGDETRQALLSAATEVFLADGCKAARVKDIAALAGVRLSAINYHFGGKEGLYLAVLQHHARLAFRHAPVPPLPRELPLEQRFRTFVQALVRRMLDPASPSRIASLMVREAANPTPALESMLEHVIKPQSAILFGLLAELFGPDATPDLLARCGISVVSQSMAYVGMRALVEKMRPGFYQRADGLDELAEHISQFSWAGLNALAAMERSKHA</sequence>
<dbReference type="InterPro" id="IPR001647">
    <property type="entry name" value="HTH_TetR"/>
</dbReference>
<protein>
    <submittedName>
        <fullName evidence="4">DUF1956 domain-containing protein</fullName>
    </submittedName>
</protein>
<name>A0A5C1DG44_9NEIS</name>
<dbReference type="Gene3D" id="1.10.357.10">
    <property type="entry name" value="Tetracycline Repressor, domain 2"/>
    <property type="match status" value="1"/>
</dbReference>
<feature type="DNA-binding region" description="H-T-H motif" evidence="2">
    <location>
        <begin position="38"/>
        <end position="57"/>
    </location>
</feature>
<evidence type="ECO:0000313" key="4">
    <source>
        <dbReference type="EMBL" id="QEL55680.1"/>
    </source>
</evidence>
<organism evidence="4 5">
    <name type="scientific">Chromobacterium paludis</name>
    <dbReference type="NCBI Taxonomy" id="2605945"/>
    <lineage>
        <taxon>Bacteria</taxon>
        <taxon>Pseudomonadati</taxon>
        <taxon>Pseudomonadota</taxon>
        <taxon>Betaproteobacteria</taxon>
        <taxon>Neisseriales</taxon>
        <taxon>Chromobacteriaceae</taxon>
        <taxon>Chromobacterium</taxon>
    </lineage>
</organism>
<dbReference type="EMBL" id="CP043473">
    <property type="protein sequence ID" value="QEL55680.1"/>
    <property type="molecule type" value="Genomic_DNA"/>
</dbReference>
<evidence type="ECO:0000256" key="1">
    <source>
        <dbReference type="ARBA" id="ARBA00023125"/>
    </source>
</evidence>
<gene>
    <name evidence="4" type="ORF">FYK34_08915</name>
</gene>
<evidence type="ECO:0000256" key="2">
    <source>
        <dbReference type="PROSITE-ProRule" id="PRU00335"/>
    </source>
</evidence>
<dbReference type="InterPro" id="IPR009057">
    <property type="entry name" value="Homeodomain-like_sf"/>
</dbReference>
<dbReference type="InterPro" id="IPR036271">
    <property type="entry name" value="Tet_transcr_reg_TetR-rel_C_sf"/>
</dbReference>
<accession>A0A5C1DG44</accession>
<dbReference type="Pfam" id="PF00440">
    <property type="entry name" value="TetR_N"/>
    <property type="match status" value="1"/>
</dbReference>
<keyword evidence="5" id="KW-1185">Reference proteome</keyword>
<dbReference type="SUPFAM" id="SSF48498">
    <property type="entry name" value="Tetracyclin repressor-like, C-terminal domain"/>
    <property type="match status" value="1"/>
</dbReference>
<proteinExistence type="predicted"/>
<evidence type="ECO:0000259" key="3">
    <source>
        <dbReference type="PROSITE" id="PS50977"/>
    </source>
</evidence>
<dbReference type="Proteomes" id="UP000322079">
    <property type="component" value="Chromosome"/>
</dbReference>
<feature type="domain" description="HTH tetR-type" evidence="3">
    <location>
        <begin position="15"/>
        <end position="75"/>
    </location>
</feature>
<dbReference type="Gene3D" id="1.10.10.60">
    <property type="entry name" value="Homeodomain-like"/>
    <property type="match status" value="1"/>
</dbReference>
<reference evidence="4 5" key="1">
    <citation type="submission" date="2019-08" db="EMBL/GenBank/DDBJ databases">
        <title>Chromobacterium paludis, a novel bacterium isolated from a Maryland marsh pond.</title>
        <authorList>
            <person name="Blackburn M.B."/>
            <person name="Gundersen-Rindal D.E."/>
        </authorList>
    </citation>
    <scope>NUCLEOTIDE SEQUENCE [LARGE SCALE GENOMIC DNA]</scope>
    <source>
        <strain evidence="5">IIBBL 257-1</strain>
    </source>
</reference>
<dbReference type="AlphaFoldDB" id="A0A5C1DG44"/>
<keyword evidence="1 2" id="KW-0238">DNA-binding</keyword>
<evidence type="ECO:0000313" key="5">
    <source>
        <dbReference type="Proteomes" id="UP000322079"/>
    </source>
</evidence>
<dbReference type="PROSITE" id="PS50977">
    <property type="entry name" value="HTH_TETR_2"/>
    <property type="match status" value="1"/>
</dbReference>
<dbReference type="KEGG" id="chrm:FYK34_08915"/>
<dbReference type="RefSeq" id="WP_149296041.1">
    <property type="nucleotide sequence ID" value="NZ_CP043473.1"/>
</dbReference>
<dbReference type="PRINTS" id="PR00455">
    <property type="entry name" value="HTHTETR"/>
</dbReference>
<dbReference type="InterPro" id="IPR015292">
    <property type="entry name" value="Tscrpt_reg_YbiH_C"/>
</dbReference>
<dbReference type="GO" id="GO:0000976">
    <property type="term" value="F:transcription cis-regulatory region binding"/>
    <property type="evidence" value="ECO:0007669"/>
    <property type="project" value="TreeGrafter"/>
</dbReference>
<dbReference type="InterPro" id="IPR050109">
    <property type="entry name" value="HTH-type_TetR-like_transc_reg"/>
</dbReference>
<dbReference type="PANTHER" id="PTHR30055">
    <property type="entry name" value="HTH-TYPE TRANSCRIPTIONAL REGULATOR RUTR"/>
    <property type="match status" value="1"/>
</dbReference>
<dbReference type="GO" id="GO:0003700">
    <property type="term" value="F:DNA-binding transcription factor activity"/>
    <property type="evidence" value="ECO:0007669"/>
    <property type="project" value="TreeGrafter"/>
</dbReference>
<dbReference type="Pfam" id="PF09209">
    <property type="entry name" value="CecR_C"/>
    <property type="match status" value="1"/>
</dbReference>
<dbReference type="SUPFAM" id="SSF46689">
    <property type="entry name" value="Homeodomain-like"/>
    <property type="match status" value="1"/>
</dbReference>
<dbReference type="PANTHER" id="PTHR30055:SF226">
    <property type="entry name" value="HTH-TYPE TRANSCRIPTIONAL REGULATOR PKSA"/>
    <property type="match status" value="1"/>
</dbReference>